<protein>
    <submittedName>
        <fullName evidence="3">Uncharacterized protein</fullName>
    </submittedName>
</protein>
<evidence type="ECO:0000313" key="4">
    <source>
        <dbReference type="Proteomes" id="UP000630887"/>
    </source>
</evidence>
<comment type="caution">
    <text evidence="3">The sequence shown here is derived from an EMBL/GenBank/DDBJ whole genome shotgun (WGS) entry which is preliminary data.</text>
</comment>
<dbReference type="Proteomes" id="UP000630887">
    <property type="component" value="Unassembled WGS sequence"/>
</dbReference>
<evidence type="ECO:0000256" key="1">
    <source>
        <dbReference type="SAM" id="MobiDB-lite"/>
    </source>
</evidence>
<feature type="transmembrane region" description="Helical" evidence="2">
    <location>
        <begin position="6"/>
        <end position="23"/>
    </location>
</feature>
<keyword evidence="2" id="KW-0812">Transmembrane</keyword>
<accession>A0A8J3L4P7</accession>
<sequence>MASKRALAVGIATGAAAVGALLIRARRHRIGRAETGTHATMTDPIGDNRVAESILQSGGRKDTVKPSRSGRERQRT</sequence>
<reference evidence="3 4" key="1">
    <citation type="submission" date="2021-01" db="EMBL/GenBank/DDBJ databases">
        <title>Whole genome shotgun sequence of Catellatospora coxensis NBRC 107359.</title>
        <authorList>
            <person name="Komaki H."/>
            <person name="Tamura T."/>
        </authorList>
    </citation>
    <scope>NUCLEOTIDE SEQUENCE [LARGE SCALE GENOMIC DNA]</scope>
    <source>
        <strain evidence="3 4">NBRC 107359</strain>
    </source>
</reference>
<keyword evidence="2" id="KW-1133">Transmembrane helix</keyword>
<organism evidence="3 4">
    <name type="scientific">Catellatospora coxensis</name>
    <dbReference type="NCBI Taxonomy" id="310354"/>
    <lineage>
        <taxon>Bacteria</taxon>
        <taxon>Bacillati</taxon>
        <taxon>Actinomycetota</taxon>
        <taxon>Actinomycetes</taxon>
        <taxon>Micromonosporales</taxon>
        <taxon>Micromonosporaceae</taxon>
        <taxon>Catellatospora</taxon>
    </lineage>
</organism>
<dbReference type="AlphaFoldDB" id="A0A8J3L4P7"/>
<keyword evidence="4" id="KW-1185">Reference proteome</keyword>
<keyword evidence="2" id="KW-0472">Membrane</keyword>
<proteinExistence type="predicted"/>
<feature type="region of interest" description="Disordered" evidence="1">
    <location>
        <begin position="33"/>
        <end position="76"/>
    </location>
</feature>
<dbReference type="EMBL" id="BONI01000023">
    <property type="protein sequence ID" value="GIG06465.1"/>
    <property type="molecule type" value="Genomic_DNA"/>
</dbReference>
<gene>
    <name evidence="3" type="ORF">Cco03nite_31650</name>
</gene>
<name>A0A8J3L4P7_9ACTN</name>
<evidence type="ECO:0000313" key="3">
    <source>
        <dbReference type="EMBL" id="GIG06465.1"/>
    </source>
</evidence>
<feature type="compositionally biased region" description="Basic and acidic residues" evidence="1">
    <location>
        <begin position="59"/>
        <end position="76"/>
    </location>
</feature>
<evidence type="ECO:0000256" key="2">
    <source>
        <dbReference type="SAM" id="Phobius"/>
    </source>
</evidence>